<evidence type="ECO:0000313" key="2">
    <source>
        <dbReference type="EMBL" id="GGW87148.1"/>
    </source>
</evidence>
<proteinExistence type="predicted"/>
<keyword evidence="1" id="KW-0732">Signal</keyword>
<evidence type="ECO:0000256" key="1">
    <source>
        <dbReference type="SAM" id="SignalP"/>
    </source>
</evidence>
<organism evidence="2 3">
    <name type="scientific">Alteromonas halophila</name>
    <dbReference type="NCBI Taxonomy" id="516698"/>
    <lineage>
        <taxon>Bacteria</taxon>
        <taxon>Pseudomonadati</taxon>
        <taxon>Pseudomonadota</taxon>
        <taxon>Gammaproteobacteria</taxon>
        <taxon>Alteromonadales</taxon>
        <taxon>Alteromonadaceae</taxon>
        <taxon>Alteromonas/Salinimonas group</taxon>
        <taxon>Alteromonas</taxon>
    </lineage>
</organism>
<dbReference type="EMBL" id="BMXP01000004">
    <property type="protein sequence ID" value="GGW87148.1"/>
    <property type="molecule type" value="Genomic_DNA"/>
</dbReference>
<gene>
    <name evidence="2" type="ORF">GCM10007391_21240</name>
</gene>
<keyword evidence="3" id="KW-1185">Reference proteome</keyword>
<comment type="caution">
    <text evidence="2">The sequence shown here is derived from an EMBL/GenBank/DDBJ whole genome shotgun (WGS) entry which is preliminary data.</text>
</comment>
<reference evidence="2" key="2">
    <citation type="submission" date="2020-09" db="EMBL/GenBank/DDBJ databases">
        <authorList>
            <person name="Sun Q."/>
            <person name="Kim S."/>
        </authorList>
    </citation>
    <scope>NUCLEOTIDE SEQUENCE</scope>
    <source>
        <strain evidence="2">KCTC 22164</strain>
    </source>
</reference>
<accession>A0A918JKX6</accession>
<evidence type="ECO:0000313" key="3">
    <source>
        <dbReference type="Proteomes" id="UP000631300"/>
    </source>
</evidence>
<name>A0A918JKX6_9ALTE</name>
<sequence>MNKTVTFCLGMLAAMPAFAEIEFAGRAGGDFRYFMQDPAYPEQERKQLSVFAEPEFYTQWNSGDDSLLVKPFLRYDSVDDNRTHVDMRELMWLHVADDWETRVGIGKVFWGQAESVHLVDIINQTDAVEAVDGEDKLGQPMVNLRWYNDYGTFSAYILPYFRERTFSDNEGRMRPPLPIDGSAAVYESDDEERHIDYAFRWQRSLGMWEVGLSYFDGTTREPELLEPDLTTESPVIRPYYAQIEQVGVDVLTVQGAWLWKMEAIYRTGQQEDFGALVAGFEHTTVGVFDTQYDLGVLMEYQFDERENNYFAIAQNDLMAGLRWVWNDIDGTEVLTGFVQDLDNTDTYSAFIEASSRITDNWRWSLDAYFFASDTPDDTYYFIRRDDHLQFTLEYFF</sequence>
<protein>
    <recommendedName>
        <fullName evidence="4">Alginate export domain-containing protein</fullName>
    </recommendedName>
</protein>
<dbReference type="RefSeq" id="WP_229805089.1">
    <property type="nucleotide sequence ID" value="NZ_BMXP01000004.1"/>
</dbReference>
<evidence type="ECO:0008006" key="4">
    <source>
        <dbReference type="Google" id="ProtNLM"/>
    </source>
</evidence>
<dbReference type="AlphaFoldDB" id="A0A918JKX6"/>
<feature type="signal peptide" evidence="1">
    <location>
        <begin position="1"/>
        <end position="19"/>
    </location>
</feature>
<feature type="chain" id="PRO_5036744203" description="Alginate export domain-containing protein" evidence="1">
    <location>
        <begin position="20"/>
        <end position="396"/>
    </location>
</feature>
<dbReference type="Proteomes" id="UP000631300">
    <property type="component" value="Unassembled WGS sequence"/>
</dbReference>
<reference evidence="2" key="1">
    <citation type="journal article" date="2014" name="Int. J. Syst. Evol. Microbiol.">
        <title>Complete genome sequence of Corynebacterium casei LMG S-19264T (=DSM 44701T), isolated from a smear-ripened cheese.</title>
        <authorList>
            <consortium name="US DOE Joint Genome Institute (JGI-PGF)"/>
            <person name="Walter F."/>
            <person name="Albersmeier A."/>
            <person name="Kalinowski J."/>
            <person name="Ruckert C."/>
        </authorList>
    </citation>
    <scope>NUCLEOTIDE SEQUENCE</scope>
    <source>
        <strain evidence="2">KCTC 22164</strain>
    </source>
</reference>